<gene>
    <name evidence="1" type="ORF">CITCOLO1_LOCUS5570</name>
</gene>
<name>A0ABP0Y098_9ROSI</name>
<protein>
    <submittedName>
        <fullName evidence="1">Uncharacterized protein</fullName>
    </submittedName>
</protein>
<evidence type="ECO:0000313" key="1">
    <source>
        <dbReference type="EMBL" id="CAK9313834.1"/>
    </source>
</evidence>
<keyword evidence="2" id="KW-1185">Reference proteome</keyword>
<reference evidence="1 2" key="1">
    <citation type="submission" date="2024-03" db="EMBL/GenBank/DDBJ databases">
        <authorList>
            <person name="Gkanogiannis A."/>
            <person name="Becerra Lopez-Lavalle L."/>
        </authorList>
    </citation>
    <scope>NUCLEOTIDE SEQUENCE [LARGE SCALE GENOMIC DNA]</scope>
</reference>
<dbReference type="Proteomes" id="UP001642487">
    <property type="component" value="Chromosome 11"/>
</dbReference>
<proteinExistence type="predicted"/>
<sequence>MCTSEISFSVEDECAYDEYDSSSSYYESLDLSEPYIEKPSMPLKDLPSSMTQAQLEVLHYDYGIPPIVHLRVPRLDEIIDNPPEGDVALYLAMSHFGVRLPLPLFLQSFLTFIQLGPTKFYRTNGVIS</sequence>
<dbReference type="EMBL" id="OZ021745">
    <property type="protein sequence ID" value="CAK9313834.1"/>
    <property type="molecule type" value="Genomic_DNA"/>
</dbReference>
<accession>A0ABP0Y098</accession>
<evidence type="ECO:0000313" key="2">
    <source>
        <dbReference type="Proteomes" id="UP001642487"/>
    </source>
</evidence>
<organism evidence="1 2">
    <name type="scientific">Citrullus colocynthis</name>
    <name type="common">colocynth</name>
    <dbReference type="NCBI Taxonomy" id="252529"/>
    <lineage>
        <taxon>Eukaryota</taxon>
        <taxon>Viridiplantae</taxon>
        <taxon>Streptophyta</taxon>
        <taxon>Embryophyta</taxon>
        <taxon>Tracheophyta</taxon>
        <taxon>Spermatophyta</taxon>
        <taxon>Magnoliopsida</taxon>
        <taxon>eudicotyledons</taxon>
        <taxon>Gunneridae</taxon>
        <taxon>Pentapetalae</taxon>
        <taxon>rosids</taxon>
        <taxon>fabids</taxon>
        <taxon>Cucurbitales</taxon>
        <taxon>Cucurbitaceae</taxon>
        <taxon>Benincaseae</taxon>
        <taxon>Citrullus</taxon>
    </lineage>
</organism>